<feature type="non-terminal residue" evidence="1">
    <location>
        <position position="140"/>
    </location>
</feature>
<sequence length="140" mass="15958">MNRAITKLKVLIVSGTAAEFEQHVQSSPAEQKNRKARIGWQLICAWSYLTDVCISNNVLALESPIFLEGIIRDRTENKEKCPGIARCSVIVLQDSPTLCYRGIFSCLQKWDIIRKLYSYGTEKSNWDCAFISETVAPLWR</sequence>
<dbReference type="EMBL" id="OW240919">
    <property type="protein sequence ID" value="CAH2312538.1"/>
    <property type="molecule type" value="Genomic_DNA"/>
</dbReference>
<organism evidence="1 2">
    <name type="scientific">Pelobates cultripes</name>
    <name type="common">Western spadefoot toad</name>
    <dbReference type="NCBI Taxonomy" id="61616"/>
    <lineage>
        <taxon>Eukaryota</taxon>
        <taxon>Metazoa</taxon>
        <taxon>Chordata</taxon>
        <taxon>Craniata</taxon>
        <taxon>Vertebrata</taxon>
        <taxon>Euteleostomi</taxon>
        <taxon>Amphibia</taxon>
        <taxon>Batrachia</taxon>
        <taxon>Anura</taxon>
        <taxon>Pelobatoidea</taxon>
        <taxon>Pelobatidae</taxon>
        <taxon>Pelobates</taxon>
    </lineage>
</organism>
<evidence type="ECO:0000313" key="2">
    <source>
        <dbReference type="Proteomes" id="UP001295444"/>
    </source>
</evidence>
<evidence type="ECO:0000313" key="1">
    <source>
        <dbReference type="EMBL" id="CAH2312538.1"/>
    </source>
</evidence>
<name>A0AAD1T0Y1_PELCU</name>
<dbReference type="Proteomes" id="UP001295444">
    <property type="component" value="Chromosome 08"/>
</dbReference>
<keyword evidence="2" id="KW-1185">Reference proteome</keyword>
<protein>
    <submittedName>
        <fullName evidence="1">Uncharacterized protein</fullName>
    </submittedName>
</protein>
<dbReference type="AlphaFoldDB" id="A0AAD1T0Y1"/>
<reference evidence="1" key="1">
    <citation type="submission" date="2022-03" db="EMBL/GenBank/DDBJ databases">
        <authorList>
            <person name="Alioto T."/>
            <person name="Alioto T."/>
            <person name="Gomez Garrido J."/>
        </authorList>
    </citation>
    <scope>NUCLEOTIDE SEQUENCE</scope>
</reference>
<gene>
    <name evidence="1" type="ORF">PECUL_23A057511</name>
</gene>
<accession>A0AAD1T0Y1</accession>
<proteinExistence type="predicted"/>